<protein>
    <submittedName>
        <fullName evidence="1">Uncharacterized protein</fullName>
    </submittedName>
</protein>
<sequence>MEPPGGGEQPPQQPWGRLLRLGAEESEPHVLLWKREWTIGRRRETPKPPVRMSELLL</sequence>
<dbReference type="Proteomes" id="UP000694564">
    <property type="component" value="Chromosome 16"/>
</dbReference>
<keyword evidence="2" id="KW-1185">Reference proteome</keyword>
<evidence type="ECO:0000313" key="1">
    <source>
        <dbReference type="Ensembl" id="ENSSVLP00005029230.1"/>
    </source>
</evidence>
<reference evidence="1" key="2">
    <citation type="submission" date="2025-09" db="UniProtKB">
        <authorList>
            <consortium name="Ensembl"/>
        </authorList>
    </citation>
    <scope>IDENTIFICATION</scope>
</reference>
<proteinExistence type="predicted"/>
<name>A0A8D2DPH6_SCIVU</name>
<dbReference type="GeneTree" id="ENSGT01130000280277"/>
<dbReference type="OrthoDB" id="9907585at2759"/>
<reference evidence="1" key="1">
    <citation type="submission" date="2025-08" db="UniProtKB">
        <authorList>
            <consortium name="Ensembl"/>
        </authorList>
    </citation>
    <scope>IDENTIFICATION</scope>
</reference>
<accession>A0A8D2DPH6</accession>
<evidence type="ECO:0000313" key="2">
    <source>
        <dbReference type="Proteomes" id="UP000694564"/>
    </source>
</evidence>
<organism evidence="1 2">
    <name type="scientific">Sciurus vulgaris</name>
    <name type="common">Eurasian red squirrel</name>
    <dbReference type="NCBI Taxonomy" id="55149"/>
    <lineage>
        <taxon>Eukaryota</taxon>
        <taxon>Metazoa</taxon>
        <taxon>Chordata</taxon>
        <taxon>Craniata</taxon>
        <taxon>Vertebrata</taxon>
        <taxon>Euteleostomi</taxon>
        <taxon>Mammalia</taxon>
        <taxon>Eutheria</taxon>
        <taxon>Euarchontoglires</taxon>
        <taxon>Glires</taxon>
        <taxon>Rodentia</taxon>
        <taxon>Sciuromorpha</taxon>
        <taxon>Sciuridae</taxon>
        <taxon>Sciurinae</taxon>
        <taxon>Sciurini</taxon>
        <taxon>Sciurus</taxon>
    </lineage>
</organism>
<dbReference type="AlphaFoldDB" id="A0A8D2DPH6"/>
<dbReference type="Ensembl" id="ENSSVLT00005032469.1">
    <property type="protein sequence ID" value="ENSSVLP00005029230.1"/>
    <property type="gene ID" value="ENSSVLG00005023087.1"/>
</dbReference>